<proteinExistence type="predicted"/>
<protein>
    <submittedName>
        <fullName evidence="2">Phosphatase PAP2 family protein</fullName>
    </submittedName>
</protein>
<dbReference type="InterPro" id="IPR036938">
    <property type="entry name" value="PAP2/HPO_sf"/>
</dbReference>
<dbReference type="EMBL" id="JACJPY010000004">
    <property type="protein sequence ID" value="MBD2148935.1"/>
    <property type="molecule type" value="Genomic_DNA"/>
</dbReference>
<keyword evidence="1" id="KW-0472">Membrane</keyword>
<keyword evidence="1" id="KW-1133">Transmembrane helix</keyword>
<name>A0A926UPR2_9CYAN</name>
<feature type="transmembrane region" description="Helical" evidence="1">
    <location>
        <begin position="18"/>
        <end position="36"/>
    </location>
</feature>
<dbReference type="AlphaFoldDB" id="A0A926UPR2"/>
<evidence type="ECO:0000256" key="1">
    <source>
        <dbReference type="SAM" id="Phobius"/>
    </source>
</evidence>
<reference evidence="2" key="2">
    <citation type="submission" date="2020-08" db="EMBL/GenBank/DDBJ databases">
        <authorList>
            <person name="Chen M."/>
            <person name="Teng W."/>
            <person name="Zhao L."/>
            <person name="Hu C."/>
            <person name="Zhou Y."/>
            <person name="Han B."/>
            <person name="Song L."/>
            <person name="Shu W."/>
        </authorList>
    </citation>
    <scope>NUCLEOTIDE SEQUENCE</scope>
    <source>
        <strain evidence="2">FACHB-1277</strain>
    </source>
</reference>
<dbReference type="Proteomes" id="UP000631421">
    <property type="component" value="Unassembled WGS sequence"/>
</dbReference>
<gene>
    <name evidence="2" type="ORF">H6F44_02150</name>
</gene>
<reference evidence="2" key="1">
    <citation type="journal article" date="2015" name="ISME J.">
        <title>Draft Genome Sequence of Streptomyces incarnatus NRRL8089, which Produces the Nucleoside Antibiotic Sinefungin.</title>
        <authorList>
            <person name="Oshima K."/>
            <person name="Hattori M."/>
            <person name="Shimizu H."/>
            <person name="Fukuda K."/>
            <person name="Nemoto M."/>
            <person name="Inagaki K."/>
            <person name="Tamura T."/>
        </authorList>
    </citation>
    <scope>NUCLEOTIDE SEQUENCE</scope>
    <source>
        <strain evidence="2">FACHB-1277</strain>
    </source>
</reference>
<sequence length="42" mass="4729">MAIAWTRLCWDVHYPSDIFGGWSLAIFLAIAGDYLTKVNAKL</sequence>
<keyword evidence="1" id="KW-0812">Transmembrane</keyword>
<dbReference type="Gene3D" id="1.20.144.10">
    <property type="entry name" value="Phosphatidic acid phosphatase type 2/haloperoxidase"/>
    <property type="match status" value="1"/>
</dbReference>
<dbReference type="SUPFAM" id="SSF48317">
    <property type="entry name" value="Acid phosphatase/Vanadium-dependent haloperoxidase"/>
    <property type="match status" value="1"/>
</dbReference>
<keyword evidence="3" id="KW-1185">Reference proteome</keyword>
<evidence type="ECO:0000313" key="2">
    <source>
        <dbReference type="EMBL" id="MBD2148935.1"/>
    </source>
</evidence>
<dbReference type="RefSeq" id="WP_190349276.1">
    <property type="nucleotide sequence ID" value="NZ_JACJPY010000004.1"/>
</dbReference>
<accession>A0A926UPR2</accession>
<organism evidence="2 3">
    <name type="scientific">Pseudanabaena cinerea FACHB-1277</name>
    <dbReference type="NCBI Taxonomy" id="2949581"/>
    <lineage>
        <taxon>Bacteria</taxon>
        <taxon>Bacillati</taxon>
        <taxon>Cyanobacteriota</taxon>
        <taxon>Cyanophyceae</taxon>
        <taxon>Pseudanabaenales</taxon>
        <taxon>Pseudanabaenaceae</taxon>
        <taxon>Pseudanabaena</taxon>
        <taxon>Pseudanabaena cinerea</taxon>
    </lineage>
</organism>
<comment type="caution">
    <text evidence="2">The sequence shown here is derived from an EMBL/GenBank/DDBJ whole genome shotgun (WGS) entry which is preliminary data.</text>
</comment>
<evidence type="ECO:0000313" key="3">
    <source>
        <dbReference type="Proteomes" id="UP000631421"/>
    </source>
</evidence>